<dbReference type="Proteomes" id="UP000799429">
    <property type="component" value="Unassembled WGS sequence"/>
</dbReference>
<evidence type="ECO:0000256" key="8">
    <source>
        <dbReference type="ARBA" id="ARBA00023157"/>
    </source>
</evidence>
<dbReference type="PANTHER" id="PTHR47466">
    <property type="match status" value="1"/>
</dbReference>
<evidence type="ECO:0000256" key="1">
    <source>
        <dbReference type="ARBA" id="ARBA00008721"/>
    </source>
</evidence>
<dbReference type="InterPro" id="IPR024079">
    <property type="entry name" value="MetalloPept_cat_dom_sf"/>
</dbReference>
<dbReference type="InterPro" id="IPR008754">
    <property type="entry name" value="Peptidase_M43"/>
</dbReference>
<keyword evidence="6" id="KW-0862">Zinc</keyword>
<keyword evidence="8" id="KW-1015">Disulfide bond</keyword>
<dbReference type="SUPFAM" id="SSF55486">
    <property type="entry name" value="Metalloproteases ('zincins'), catalytic domain"/>
    <property type="match status" value="1"/>
</dbReference>
<keyword evidence="7" id="KW-0482">Metalloprotease</keyword>
<keyword evidence="3" id="KW-0479">Metal-binding</keyword>
<evidence type="ECO:0000256" key="5">
    <source>
        <dbReference type="ARBA" id="ARBA00022801"/>
    </source>
</evidence>
<dbReference type="OrthoDB" id="536211at2759"/>
<dbReference type="Pfam" id="PF05572">
    <property type="entry name" value="Peptidase_M43"/>
    <property type="match status" value="1"/>
</dbReference>
<feature type="signal peptide" evidence="9">
    <location>
        <begin position="1"/>
        <end position="21"/>
    </location>
</feature>
<evidence type="ECO:0000256" key="6">
    <source>
        <dbReference type="ARBA" id="ARBA00022833"/>
    </source>
</evidence>
<keyword evidence="4 9" id="KW-0732">Signal</keyword>
<keyword evidence="2" id="KW-0645">Protease</keyword>
<evidence type="ECO:0000313" key="12">
    <source>
        <dbReference type="Proteomes" id="UP000799429"/>
    </source>
</evidence>
<gene>
    <name evidence="11" type="ORF">M501DRAFT_996045</name>
</gene>
<sequence length="297" mass="32274">MYNPIPFLASALLLFTLTVLAGEAFKHFDCGTTADSATKDFMKSLSHLESRSNMPGPAAAAGSAMRRNTAAKITVETYFHIITSSPKEGQIKPEMAQSQLDALNAAYSPFGITFDLHETSWTVNDAWAIGADADDEDMKRTLRSGSYGALNIYFQTDLVGNVLGKCTLPSTVGEAGADVYFSDGCNVQANTMPNGTVLGYNLGKTAVHETGHWLGLLHTFEGYSCDGDGDFISDTPFQRVSTDGCPTKPVKDTCVDLPGEDPIHNFMDYSTDACYEGFSEGQRVRIRDMWGMYRDGK</sequence>
<protein>
    <submittedName>
        <fullName evidence="11">Zincin</fullName>
    </submittedName>
</protein>
<feature type="chain" id="PRO_5040246233" evidence="9">
    <location>
        <begin position="22"/>
        <end position="297"/>
    </location>
</feature>
<evidence type="ECO:0000256" key="9">
    <source>
        <dbReference type="SAM" id="SignalP"/>
    </source>
</evidence>
<proteinExistence type="inferred from homology"/>
<comment type="caution">
    <text evidence="11">The sequence shown here is derived from an EMBL/GenBank/DDBJ whole genome shotgun (WGS) entry which is preliminary data.</text>
</comment>
<evidence type="ECO:0000256" key="3">
    <source>
        <dbReference type="ARBA" id="ARBA00022723"/>
    </source>
</evidence>
<comment type="similarity">
    <text evidence="1">Belongs to the peptidase M43B family.</text>
</comment>
<dbReference type="CDD" id="cd04275">
    <property type="entry name" value="ZnMc_pappalysin_like"/>
    <property type="match status" value="1"/>
</dbReference>
<keyword evidence="12" id="KW-1185">Reference proteome</keyword>
<name>A0A9P4S832_9PEZI</name>
<evidence type="ECO:0000256" key="7">
    <source>
        <dbReference type="ARBA" id="ARBA00023049"/>
    </source>
</evidence>
<evidence type="ECO:0000259" key="10">
    <source>
        <dbReference type="Pfam" id="PF05572"/>
    </source>
</evidence>
<reference evidence="11" key="1">
    <citation type="journal article" date="2020" name="Stud. Mycol.">
        <title>101 Dothideomycetes genomes: a test case for predicting lifestyles and emergence of pathogens.</title>
        <authorList>
            <person name="Haridas S."/>
            <person name="Albert R."/>
            <person name="Binder M."/>
            <person name="Bloem J."/>
            <person name="Labutti K."/>
            <person name="Salamov A."/>
            <person name="Andreopoulos B."/>
            <person name="Baker S."/>
            <person name="Barry K."/>
            <person name="Bills G."/>
            <person name="Bluhm B."/>
            <person name="Cannon C."/>
            <person name="Castanera R."/>
            <person name="Culley D."/>
            <person name="Daum C."/>
            <person name="Ezra D."/>
            <person name="Gonzalez J."/>
            <person name="Henrissat B."/>
            <person name="Kuo A."/>
            <person name="Liang C."/>
            <person name="Lipzen A."/>
            <person name="Lutzoni F."/>
            <person name="Magnuson J."/>
            <person name="Mondo S."/>
            <person name="Nolan M."/>
            <person name="Ohm R."/>
            <person name="Pangilinan J."/>
            <person name="Park H.-J."/>
            <person name="Ramirez L."/>
            <person name="Alfaro M."/>
            <person name="Sun H."/>
            <person name="Tritt A."/>
            <person name="Yoshinaga Y."/>
            <person name="Zwiers L.-H."/>
            <person name="Turgeon B."/>
            <person name="Goodwin S."/>
            <person name="Spatafora J."/>
            <person name="Crous P."/>
            <person name="Grigoriev I."/>
        </authorList>
    </citation>
    <scope>NUCLEOTIDE SEQUENCE</scope>
    <source>
        <strain evidence="11">CBS 101060</strain>
    </source>
</reference>
<dbReference type="GO" id="GO:0046872">
    <property type="term" value="F:metal ion binding"/>
    <property type="evidence" value="ECO:0007669"/>
    <property type="project" value="UniProtKB-KW"/>
</dbReference>
<dbReference type="GO" id="GO:0008237">
    <property type="term" value="F:metallopeptidase activity"/>
    <property type="evidence" value="ECO:0007669"/>
    <property type="project" value="UniProtKB-KW"/>
</dbReference>
<accession>A0A9P4S832</accession>
<organism evidence="11 12">
    <name type="scientific">Patellaria atrata CBS 101060</name>
    <dbReference type="NCBI Taxonomy" id="1346257"/>
    <lineage>
        <taxon>Eukaryota</taxon>
        <taxon>Fungi</taxon>
        <taxon>Dikarya</taxon>
        <taxon>Ascomycota</taxon>
        <taxon>Pezizomycotina</taxon>
        <taxon>Dothideomycetes</taxon>
        <taxon>Dothideomycetes incertae sedis</taxon>
        <taxon>Patellariales</taxon>
        <taxon>Patellariaceae</taxon>
        <taxon>Patellaria</taxon>
    </lineage>
</organism>
<dbReference type="AlphaFoldDB" id="A0A9P4S832"/>
<evidence type="ECO:0000256" key="2">
    <source>
        <dbReference type="ARBA" id="ARBA00022670"/>
    </source>
</evidence>
<keyword evidence="5" id="KW-0378">Hydrolase</keyword>
<dbReference type="PANTHER" id="PTHR47466:SF1">
    <property type="entry name" value="METALLOPROTEASE MEP1 (AFU_ORTHOLOGUE AFUA_1G07730)-RELATED"/>
    <property type="match status" value="1"/>
</dbReference>
<dbReference type="EMBL" id="MU006101">
    <property type="protein sequence ID" value="KAF2836915.1"/>
    <property type="molecule type" value="Genomic_DNA"/>
</dbReference>
<dbReference type="GO" id="GO:0006508">
    <property type="term" value="P:proteolysis"/>
    <property type="evidence" value="ECO:0007669"/>
    <property type="project" value="UniProtKB-KW"/>
</dbReference>
<feature type="domain" description="Peptidase M43 pregnancy-associated plasma-A" evidence="10">
    <location>
        <begin position="200"/>
        <end position="288"/>
    </location>
</feature>
<dbReference type="Gene3D" id="3.40.390.10">
    <property type="entry name" value="Collagenase (Catalytic Domain)"/>
    <property type="match status" value="1"/>
</dbReference>
<evidence type="ECO:0000313" key="11">
    <source>
        <dbReference type="EMBL" id="KAF2836915.1"/>
    </source>
</evidence>
<evidence type="ECO:0000256" key="4">
    <source>
        <dbReference type="ARBA" id="ARBA00022729"/>
    </source>
</evidence>